<organism evidence="2 3">
    <name type="scientific">Oikopleura dioica</name>
    <name type="common">Tunicate</name>
    <dbReference type="NCBI Taxonomy" id="34765"/>
    <lineage>
        <taxon>Eukaryota</taxon>
        <taxon>Metazoa</taxon>
        <taxon>Chordata</taxon>
        <taxon>Tunicata</taxon>
        <taxon>Appendicularia</taxon>
        <taxon>Copelata</taxon>
        <taxon>Oikopleuridae</taxon>
        <taxon>Oikopleura</taxon>
    </lineage>
</organism>
<evidence type="ECO:0000313" key="2">
    <source>
        <dbReference type="EMBL" id="CAG5076917.1"/>
    </source>
</evidence>
<proteinExistence type="predicted"/>
<reference evidence="2 3" key="1">
    <citation type="submission" date="2021-04" db="EMBL/GenBank/DDBJ databases">
        <authorList>
            <person name="Bliznina A."/>
        </authorList>
    </citation>
    <scope>NUCLEOTIDE SEQUENCE [LARGE SCALE GENOMIC DNA]</scope>
</reference>
<protein>
    <submittedName>
        <fullName evidence="2">Oidioi.mRNA.OKI2018_I69.PAR.g8586.t1.cds</fullName>
    </submittedName>
</protein>
<dbReference type="EMBL" id="OU015568">
    <property type="protein sequence ID" value="CAG5076917.1"/>
    <property type="molecule type" value="Genomic_DNA"/>
</dbReference>
<evidence type="ECO:0000313" key="3">
    <source>
        <dbReference type="Proteomes" id="UP001158576"/>
    </source>
</evidence>
<gene>
    <name evidence="2" type="ORF">OKIOD_LOCUS144</name>
</gene>
<sequence length="89" mass="9993">MASKINAGSSNKKIIGSRPSSSGDADTGTTMTTQELRDQELALAFQEAEMRNYSTKLSLIKLQKRFPNMPKEQLEERLRKVSRAYIGQD</sequence>
<keyword evidence="3" id="KW-1185">Reference proteome</keyword>
<feature type="region of interest" description="Disordered" evidence="1">
    <location>
        <begin position="1"/>
        <end position="33"/>
    </location>
</feature>
<accession>A0ABN7RKM7</accession>
<name>A0ABN7RKM7_OIKDI</name>
<dbReference type="Proteomes" id="UP001158576">
    <property type="component" value="Chromosome PAR"/>
</dbReference>
<evidence type="ECO:0000256" key="1">
    <source>
        <dbReference type="SAM" id="MobiDB-lite"/>
    </source>
</evidence>